<feature type="domain" description="Carbohydrate-binding" evidence="2">
    <location>
        <begin position="59"/>
        <end position="221"/>
    </location>
</feature>
<evidence type="ECO:0000313" key="4">
    <source>
        <dbReference type="Proteomes" id="UP000295620"/>
    </source>
</evidence>
<sequence>MEFKRKRFNQQGVRPVLLCLGLSLVTYTAGAQELFKGYENLFTPPKQYTAGFTTVKPLIDGDINDTIWKNIPWTDNFVDIEGDKKPKPHLATRCKMIWDKESLYIAVEMKEPQVWANISKHDEVIFYDNDFEVFLDPDNDTHQYMEIELNALNTVWDLFLNKPYRNNGTPLNNWEARGLRTAVKIQGTINKSTDLDQGWTVEMAIPYEAIKTDHTAKIPKDGDLWRINFSRVEWDTEIVNGLYVKKKDPAGKGLPERNWVWSPQGVINMHLPERWGYLYFSTDTIQPNYEKQKEYLWLAYYKQKDYQQKNGKYANTLNELAMSDTYAIADKPFTLILEATASQFYITLKINEQTSLTINQDGLIKTIKR</sequence>
<comment type="caution">
    <text evidence="3">The sequence shown here is derived from an EMBL/GenBank/DDBJ whole genome shotgun (WGS) entry which is preliminary data.</text>
</comment>
<dbReference type="InterPro" id="IPR010502">
    <property type="entry name" value="Carb-bd_dom_fam9"/>
</dbReference>
<feature type="chain" id="PRO_5020299446" evidence="1">
    <location>
        <begin position="32"/>
        <end position="369"/>
    </location>
</feature>
<accession>A0A4R6T1A4</accession>
<dbReference type="CDD" id="cd09620">
    <property type="entry name" value="CBM9_like_3"/>
    <property type="match status" value="1"/>
</dbReference>
<name>A0A4R6T1A4_9SPHI</name>
<dbReference type="OrthoDB" id="9786766at2"/>
<dbReference type="Pfam" id="PF06452">
    <property type="entry name" value="CBM9_1"/>
    <property type="match status" value="1"/>
</dbReference>
<reference evidence="3 4" key="1">
    <citation type="submission" date="2019-03" db="EMBL/GenBank/DDBJ databases">
        <title>Genomic Encyclopedia of Archaeal and Bacterial Type Strains, Phase II (KMG-II): from individual species to whole genera.</title>
        <authorList>
            <person name="Goeker M."/>
        </authorList>
    </citation>
    <scope>NUCLEOTIDE SEQUENCE [LARGE SCALE GENOMIC DNA]</scope>
    <source>
        <strain evidence="3 4">DSM 19035</strain>
    </source>
</reference>
<dbReference type="EMBL" id="SNYC01000003">
    <property type="protein sequence ID" value="TDQ11388.1"/>
    <property type="molecule type" value="Genomic_DNA"/>
</dbReference>
<protein>
    <submittedName>
        <fullName evidence="3">Carbohydrate binding protein with CBM9 domain</fullName>
    </submittedName>
</protein>
<keyword evidence="1" id="KW-0732">Signal</keyword>
<dbReference type="GO" id="GO:0030246">
    <property type="term" value="F:carbohydrate binding"/>
    <property type="evidence" value="ECO:0007669"/>
    <property type="project" value="InterPro"/>
</dbReference>
<keyword evidence="4" id="KW-1185">Reference proteome</keyword>
<dbReference type="Proteomes" id="UP000295620">
    <property type="component" value="Unassembled WGS sequence"/>
</dbReference>
<evidence type="ECO:0000259" key="2">
    <source>
        <dbReference type="Pfam" id="PF06452"/>
    </source>
</evidence>
<dbReference type="PANTHER" id="PTHR35532:SF5">
    <property type="entry name" value="CARBOHYDRATE-BINDING DOMAIN-CONTAINING PROTEIN"/>
    <property type="match status" value="1"/>
</dbReference>
<dbReference type="SUPFAM" id="SSF49344">
    <property type="entry name" value="CBD9-like"/>
    <property type="match status" value="1"/>
</dbReference>
<feature type="signal peptide" evidence="1">
    <location>
        <begin position="1"/>
        <end position="31"/>
    </location>
</feature>
<dbReference type="Gene3D" id="2.60.40.1190">
    <property type="match status" value="1"/>
</dbReference>
<evidence type="ECO:0000313" key="3">
    <source>
        <dbReference type="EMBL" id="TDQ11388.1"/>
    </source>
</evidence>
<evidence type="ECO:0000256" key="1">
    <source>
        <dbReference type="SAM" id="SignalP"/>
    </source>
</evidence>
<gene>
    <name evidence="3" type="ORF">ATK78_0506</name>
</gene>
<organism evidence="3 4">
    <name type="scientific">Pedobacter metabolipauper</name>
    <dbReference type="NCBI Taxonomy" id="425513"/>
    <lineage>
        <taxon>Bacteria</taxon>
        <taxon>Pseudomonadati</taxon>
        <taxon>Bacteroidota</taxon>
        <taxon>Sphingobacteriia</taxon>
        <taxon>Sphingobacteriales</taxon>
        <taxon>Sphingobacteriaceae</taxon>
        <taxon>Pedobacter</taxon>
    </lineage>
</organism>
<dbReference type="RefSeq" id="WP_133574465.1">
    <property type="nucleotide sequence ID" value="NZ_SNYC01000003.1"/>
</dbReference>
<dbReference type="AlphaFoldDB" id="A0A4R6T1A4"/>
<dbReference type="PANTHER" id="PTHR35532">
    <property type="entry name" value="SIMILAR TO POLYHYDROXYALKANOATE DEPOLYMERASE"/>
    <property type="match status" value="1"/>
</dbReference>
<dbReference type="GO" id="GO:0016052">
    <property type="term" value="P:carbohydrate catabolic process"/>
    <property type="evidence" value="ECO:0007669"/>
    <property type="project" value="InterPro"/>
</dbReference>
<dbReference type="GO" id="GO:0004553">
    <property type="term" value="F:hydrolase activity, hydrolyzing O-glycosyl compounds"/>
    <property type="evidence" value="ECO:0007669"/>
    <property type="project" value="InterPro"/>
</dbReference>
<proteinExistence type="predicted"/>